<gene>
    <name evidence="1" type="ORF">SDC9_33113</name>
</gene>
<reference evidence="1" key="1">
    <citation type="submission" date="2019-08" db="EMBL/GenBank/DDBJ databases">
        <authorList>
            <person name="Kucharzyk K."/>
            <person name="Murdoch R.W."/>
            <person name="Higgins S."/>
            <person name="Loffler F."/>
        </authorList>
    </citation>
    <scope>NUCLEOTIDE SEQUENCE</scope>
</reference>
<dbReference type="EMBL" id="VSSQ01000233">
    <property type="protein sequence ID" value="MPL87119.1"/>
    <property type="molecule type" value="Genomic_DNA"/>
</dbReference>
<sequence>MIQVKLKNRTLQIPNSWESLSREQFLYTIQVLICHIQGQLTKLDVRMLLLMKYTGYQPSRKLVRLWPSKCIYYSRMQFAAFRYRIFYKKSCYKSLMRSWIRYNRPEPETETQLRDNINHNLIILSERISFPWRQENDQAVINTTMLRNPIPFIRICTKKVYGLYFNIGIITQTNISACQFADAFDISRAFAQSKDVRLLNHLCAILYPGNYSHEYAVNSNYHERFTGVPYIVRYAVYIWFTGITSYFVNHPVYSVLFSGQVNDNPERINLGLSESILQLSLTGFGSIDEMSNQNVITFFDAQVKSLKKTISDALGKGIKKEELPLLLNLSISKIDSLC</sequence>
<organism evidence="1">
    <name type="scientific">bioreactor metagenome</name>
    <dbReference type="NCBI Taxonomy" id="1076179"/>
    <lineage>
        <taxon>unclassified sequences</taxon>
        <taxon>metagenomes</taxon>
        <taxon>ecological metagenomes</taxon>
    </lineage>
</organism>
<name>A0A644V6Y6_9ZZZZ</name>
<proteinExistence type="predicted"/>
<evidence type="ECO:0000313" key="1">
    <source>
        <dbReference type="EMBL" id="MPL87119.1"/>
    </source>
</evidence>
<comment type="caution">
    <text evidence="1">The sequence shown here is derived from an EMBL/GenBank/DDBJ whole genome shotgun (WGS) entry which is preliminary data.</text>
</comment>
<accession>A0A644V6Y6</accession>
<dbReference type="AlphaFoldDB" id="A0A644V6Y6"/>
<protein>
    <submittedName>
        <fullName evidence="1">Uncharacterized protein</fullName>
    </submittedName>
</protein>